<comment type="similarity">
    <text evidence="1">Belongs to the esterase D family.</text>
</comment>
<protein>
    <submittedName>
        <fullName evidence="4">Alpha/beta hydrolase</fullName>
    </submittedName>
</protein>
<evidence type="ECO:0000256" key="2">
    <source>
        <dbReference type="ARBA" id="ARBA00022801"/>
    </source>
</evidence>
<sequence length="400" mass="44047">MSLTVIKKLAFFVFICLALTPVKAEIALASQSVIPNTETYPLTSKITGRTYQIFISTPLQPAPVGGYPVIYLTDANAYFGTMVETMRHFVRGGKDRTEAVVVGIGYPEGTNIGKARSFDLTIQLADSPVPEGFGGASGFLHFILDELKPQIEDRFTLNKQSQTLFGHSFGGLFTLNALINQPDAFQTYLIASPSIWWGDRFMFRNKNFLSRLSPKLETTGATARVLLTVGALEQPKEPEAAPPASTGRPALPGVIGRTQVDDLVKMAGMLKETPGIYAEKIIFEGENHGSVVPAAISRGITFALSPDATQPEPAPVTAKRYNDYPMPVPTAEEYVAMTPNERFTHRTALRSWADKDMQARYVNEFKYNMDAALWFDDHYALHAEKVTMDNENGSTPKEAH</sequence>
<gene>
    <name evidence="4" type="ORF">ACFOKA_12850</name>
</gene>
<feature type="signal peptide" evidence="3">
    <location>
        <begin position="1"/>
        <end position="24"/>
    </location>
</feature>
<dbReference type="SUPFAM" id="SSF53474">
    <property type="entry name" value="alpha/beta-Hydrolases"/>
    <property type="match status" value="1"/>
</dbReference>
<dbReference type="EMBL" id="JBHRSL010000010">
    <property type="protein sequence ID" value="MFC3052796.1"/>
    <property type="molecule type" value="Genomic_DNA"/>
</dbReference>
<dbReference type="PANTHER" id="PTHR40841:SF2">
    <property type="entry name" value="SIDEROPHORE-DEGRADING ESTERASE (EUROFUNG)"/>
    <property type="match status" value="1"/>
</dbReference>
<dbReference type="RefSeq" id="WP_194213558.1">
    <property type="nucleotide sequence ID" value="NZ_CP061205.1"/>
</dbReference>
<accession>A0ABV7D7G9</accession>
<evidence type="ECO:0000256" key="1">
    <source>
        <dbReference type="ARBA" id="ARBA00005622"/>
    </source>
</evidence>
<proteinExistence type="inferred from homology"/>
<dbReference type="InterPro" id="IPR029058">
    <property type="entry name" value="AB_hydrolase_fold"/>
</dbReference>
<evidence type="ECO:0000313" key="4">
    <source>
        <dbReference type="EMBL" id="MFC3052796.1"/>
    </source>
</evidence>
<evidence type="ECO:0000313" key="5">
    <source>
        <dbReference type="Proteomes" id="UP001595444"/>
    </source>
</evidence>
<keyword evidence="2 4" id="KW-0378">Hydrolase</keyword>
<dbReference type="PANTHER" id="PTHR40841">
    <property type="entry name" value="SIDEROPHORE TRIACETYLFUSARININE C ESTERASE"/>
    <property type="match status" value="1"/>
</dbReference>
<keyword evidence="5" id="KW-1185">Reference proteome</keyword>
<evidence type="ECO:0000256" key="3">
    <source>
        <dbReference type="SAM" id="SignalP"/>
    </source>
</evidence>
<name>A0ABV7D7G9_9PROT</name>
<keyword evidence="3" id="KW-0732">Signal</keyword>
<organism evidence="4 5">
    <name type="scientific">Kordiimonas pumila</name>
    <dbReference type="NCBI Taxonomy" id="2161677"/>
    <lineage>
        <taxon>Bacteria</taxon>
        <taxon>Pseudomonadati</taxon>
        <taxon>Pseudomonadota</taxon>
        <taxon>Alphaproteobacteria</taxon>
        <taxon>Kordiimonadales</taxon>
        <taxon>Kordiimonadaceae</taxon>
        <taxon>Kordiimonas</taxon>
    </lineage>
</organism>
<dbReference type="Gene3D" id="3.40.50.1820">
    <property type="entry name" value="alpha/beta hydrolase"/>
    <property type="match status" value="1"/>
</dbReference>
<dbReference type="InterPro" id="IPR052558">
    <property type="entry name" value="Siderophore_Hydrolase_D"/>
</dbReference>
<reference evidence="5" key="1">
    <citation type="journal article" date="2019" name="Int. J. Syst. Evol. Microbiol.">
        <title>The Global Catalogue of Microorganisms (GCM) 10K type strain sequencing project: providing services to taxonomists for standard genome sequencing and annotation.</title>
        <authorList>
            <consortium name="The Broad Institute Genomics Platform"/>
            <consortium name="The Broad Institute Genome Sequencing Center for Infectious Disease"/>
            <person name="Wu L."/>
            <person name="Ma J."/>
        </authorList>
    </citation>
    <scope>NUCLEOTIDE SEQUENCE [LARGE SCALE GENOMIC DNA]</scope>
    <source>
        <strain evidence="5">KCTC 62164</strain>
    </source>
</reference>
<comment type="caution">
    <text evidence="4">The sequence shown here is derived from an EMBL/GenBank/DDBJ whole genome shotgun (WGS) entry which is preliminary data.</text>
</comment>
<dbReference type="Pfam" id="PF00756">
    <property type="entry name" value="Esterase"/>
    <property type="match status" value="1"/>
</dbReference>
<dbReference type="GO" id="GO:0016787">
    <property type="term" value="F:hydrolase activity"/>
    <property type="evidence" value="ECO:0007669"/>
    <property type="project" value="UniProtKB-KW"/>
</dbReference>
<dbReference type="InterPro" id="IPR000801">
    <property type="entry name" value="Esterase-like"/>
</dbReference>
<feature type="chain" id="PRO_5047027608" evidence="3">
    <location>
        <begin position="25"/>
        <end position="400"/>
    </location>
</feature>
<dbReference type="Proteomes" id="UP001595444">
    <property type="component" value="Unassembled WGS sequence"/>
</dbReference>